<reference evidence="5" key="1">
    <citation type="submission" date="2016-06" db="UniProtKB">
        <authorList>
            <consortium name="WormBaseParasite"/>
        </authorList>
    </citation>
    <scope>IDENTIFICATION</scope>
</reference>
<feature type="region of interest" description="Disordered" evidence="1">
    <location>
        <begin position="453"/>
        <end position="482"/>
    </location>
</feature>
<evidence type="ECO:0000256" key="1">
    <source>
        <dbReference type="SAM" id="MobiDB-lite"/>
    </source>
</evidence>
<feature type="compositionally biased region" description="Polar residues" evidence="1">
    <location>
        <begin position="228"/>
        <end position="265"/>
    </location>
</feature>
<feature type="region of interest" description="Disordered" evidence="1">
    <location>
        <begin position="31"/>
        <end position="82"/>
    </location>
</feature>
<organism evidence="5">
    <name type="scientific">Echinostoma caproni</name>
    <dbReference type="NCBI Taxonomy" id="27848"/>
    <lineage>
        <taxon>Eukaryota</taxon>
        <taxon>Metazoa</taxon>
        <taxon>Spiralia</taxon>
        <taxon>Lophotrochozoa</taxon>
        <taxon>Platyhelminthes</taxon>
        <taxon>Trematoda</taxon>
        <taxon>Digenea</taxon>
        <taxon>Plagiorchiida</taxon>
        <taxon>Echinostomata</taxon>
        <taxon>Echinostomatoidea</taxon>
        <taxon>Echinostomatidae</taxon>
        <taxon>Echinostoma</taxon>
    </lineage>
</organism>
<dbReference type="InterPro" id="IPR057847">
    <property type="entry name" value="ZMIZ1/ZMIZ2_GBD-like"/>
</dbReference>
<feature type="region of interest" description="Disordered" evidence="1">
    <location>
        <begin position="144"/>
        <end position="325"/>
    </location>
</feature>
<gene>
    <name evidence="3" type="ORF">ECPE_LOCUS3008</name>
</gene>
<reference evidence="3 4" key="2">
    <citation type="submission" date="2018-11" db="EMBL/GenBank/DDBJ databases">
        <authorList>
            <consortium name="Pathogen Informatics"/>
        </authorList>
    </citation>
    <scope>NUCLEOTIDE SEQUENCE [LARGE SCALE GENOMIC DNA]</scope>
    <source>
        <strain evidence="3 4">Egypt</strain>
    </source>
</reference>
<proteinExistence type="predicted"/>
<feature type="compositionally biased region" description="Polar residues" evidence="1">
    <location>
        <begin position="455"/>
        <end position="482"/>
    </location>
</feature>
<evidence type="ECO:0000313" key="3">
    <source>
        <dbReference type="EMBL" id="VDP68151.1"/>
    </source>
</evidence>
<sequence>MGDYSRCGRPVEATTADNIAAVEAMVEEDARNAAGTGRASKANTKKATAQPNAITPSSTPDPYALNHRLQPPSASSLVRQKPPNWNMNLCPTNTFPSGGMMSPTGGMPVGGCEVRTGCGSPLSFSSVSGANGLLMRPNSRPNVSVANYGGGNTNNSMMPVPSPNDPNARLSASPRQPPYGMQPVPGSQSQQPQPQQQQQQQQQYFPPGTTGPPVSSPSFYVTGPAANNFLTHQQPPMQQRTPPGSTMSYTNTVPAGRPQQNTMHFQQHPMPQPTGSYSTGPLGRPVCGQPSAGYPNTAPVPEGTPATLGRLASPGPIAIPSSTGDTDRLVCPITNGMVWGPTQIQLTDVMQQFLPDGVYVRRFEFDLTANHLQTIVGRTDLDIVVCSHLVSEPLQVCHWPSDAVQIRFNEYLLRLDRSSVHGGQSAHKVACVKQLCRPGRNQLEIAIVGLGEDPNQPSTMSKRRAASSTLETVASTADSREG</sequence>
<dbReference type="EMBL" id="UZAN01040023">
    <property type="protein sequence ID" value="VDP68151.1"/>
    <property type="molecule type" value="Genomic_DNA"/>
</dbReference>
<accession>A0A183A7S3</accession>
<dbReference type="WBParaSite" id="ECPE_0000301101-mRNA-1">
    <property type="protein sequence ID" value="ECPE_0000301101-mRNA-1"/>
    <property type="gene ID" value="ECPE_0000301101"/>
</dbReference>
<feature type="compositionally biased region" description="Polar residues" evidence="1">
    <location>
        <begin position="72"/>
        <end position="82"/>
    </location>
</feature>
<protein>
    <submittedName>
        <fullName evidence="5">SP-RING-type domain-containing protein</fullName>
    </submittedName>
</protein>
<feature type="domain" description="ZMIZ1/ZMIZ2 GBD-like" evidence="2">
    <location>
        <begin position="360"/>
        <end position="447"/>
    </location>
</feature>
<dbReference type="AlphaFoldDB" id="A0A183A7S3"/>
<dbReference type="Proteomes" id="UP000272942">
    <property type="component" value="Unassembled WGS sequence"/>
</dbReference>
<evidence type="ECO:0000313" key="4">
    <source>
        <dbReference type="Proteomes" id="UP000272942"/>
    </source>
</evidence>
<feature type="compositionally biased region" description="Low complexity" evidence="1">
    <location>
        <begin position="182"/>
        <end position="218"/>
    </location>
</feature>
<dbReference type="OrthoDB" id="6287092at2759"/>
<name>A0A183A7S3_9TREM</name>
<evidence type="ECO:0000259" key="2">
    <source>
        <dbReference type="Pfam" id="PF25527"/>
    </source>
</evidence>
<dbReference type="Pfam" id="PF25527">
    <property type="entry name" value="GBD-like_ZMIZ1_ZMIZ2"/>
    <property type="match status" value="1"/>
</dbReference>
<feature type="compositionally biased region" description="Polar residues" evidence="1">
    <location>
        <begin position="41"/>
        <end position="60"/>
    </location>
</feature>
<evidence type="ECO:0000313" key="5">
    <source>
        <dbReference type="WBParaSite" id="ECPE_0000301101-mRNA-1"/>
    </source>
</evidence>
<keyword evidence="4" id="KW-1185">Reference proteome</keyword>